<feature type="signal peptide" evidence="1">
    <location>
        <begin position="1"/>
        <end position="20"/>
    </location>
</feature>
<comment type="caution">
    <text evidence="2">The sequence shown here is derived from an EMBL/GenBank/DDBJ whole genome shotgun (WGS) entry which is preliminary data.</text>
</comment>
<dbReference type="RefSeq" id="WP_259053431.1">
    <property type="nucleotide sequence ID" value="NZ_JANUCT010000001.1"/>
</dbReference>
<dbReference type="Pfam" id="PF03923">
    <property type="entry name" value="Lipoprotein_16"/>
    <property type="match status" value="1"/>
</dbReference>
<dbReference type="InterPro" id="IPR005619">
    <property type="entry name" value="Uncharacterised_YajG"/>
</dbReference>
<name>A0AAE3HGV9_9GAMM</name>
<gene>
    <name evidence="2" type="ORF">J2T55_000096</name>
</gene>
<dbReference type="AlphaFoldDB" id="A0AAE3HGV9"/>
<protein>
    <submittedName>
        <fullName evidence="2">Lipoprotein</fullName>
    </submittedName>
</protein>
<evidence type="ECO:0000313" key="2">
    <source>
        <dbReference type="EMBL" id="MCS3902104.1"/>
    </source>
</evidence>
<feature type="chain" id="PRO_5042140210" evidence="1">
    <location>
        <begin position="21"/>
        <end position="194"/>
    </location>
</feature>
<sequence>MKPLSALMLFMVALSISGCALSPQTINIQPQVALDDAVARGDGRTLALTVTDERKTRVLGTRGGVYAATSEISTAADIRPAIRDELARQLDKLGFRVVDSGADADAALKVIVDSIEYQASGAPVVKSVETAATIRVQARVDNREYSGRYRGTRTTDVFTAPDVEENEAMINAAVARVLERLLRDTELQDFLRGA</sequence>
<keyword evidence="3" id="KW-1185">Reference proteome</keyword>
<dbReference type="PROSITE" id="PS51257">
    <property type="entry name" value="PROKAR_LIPOPROTEIN"/>
    <property type="match status" value="1"/>
</dbReference>
<evidence type="ECO:0000256" key="1">
    <source>
        <dbReference type="SAM" id="SignalP"/>
    </source>
</evidence>
<organism evidence="2 3">
    <name type="scientific">Methylohalomonas lacus</name>
    <dbReference type="NCBI Taxonomy" id="398773"/>
    <lineage>
        <taxon>Bacteria</taxon>
        <taxon>Pseudomonadati</taxon>
        <taxon>Pseudomonadota</taxon>
        <taxon>Gammaproteobacteria</taxon>
        <taxon>Methylohalomonadales</taxon>
        <taxon>Methylohalomonadaceae</taxon>
        <taxon>Methylohalomonas</taxon>
    </lineage>
</organism>
<dbReference type="Proteomes" id="UP001204445">
    <property type="component" value="Unassembled WGS sequence"/>
</dbReference>
<reference evidence="2" key="1">
    <citation type="submission" date="2022-08" db="EMBL/GenBank/DDBJ databases">
        <title>Genomic Encyclopedia of Type Strains, Phase III (KMG-III): the genomes of soil and plant-associated and newly described type strains.</title>
        <authorList>
            <person name="Whitman W."/>
        </authorList>
    </citation>
    <scope>NUCLEOTIDE SEQUENCE</scope>
    <source>
        <strain evidence="2">HMT 1</strain>
    </source>
</reference>
<accession>A0AAE3HGV9</accession>
<keyword evidence="2" id="KW-0449">Lipoprotein</keyword>
<dbReference type="EMBL" id="JANUCT010000001">
    <property type="protein sequence ID" value="MCS3902104.1"/>
    <property type="molecule type" value="Genomic_DNA"/>
</dbReference>
<proteinExistence type="predicted"/>
<evidence type="ECO:0000313" key="3">
    <source>
        <dbReference type="Proteomes" id="UP001204445"/>
    </source>
</evidence>
<keyword evidence="1" id="KW-0732">Signal</keyword>